<feature type="compositionally biased region" description="Polar residues" evidence="1">
    <location>
        <begin position="62"/>
        <end position="75"/>
    </location>
</feature>
<reference evidence="2 3" key="1">
    <citation type="journal article" date="2020" name="BMC Genomics">
        <title>Correction to: Identification and distribution of gene clusters required for synthesis of sphingolipid metabolism inhibitors in diverse species of the filamentous fungus Fusarium.</title>
        <authorList>
            <person name="Kim H.S."/>
            <person name="Lohmar J.M."/>
            <person name="Busman M."/>
            <person name="Brown D.W."/>
            <person name="Naumann T.A."/>
            <person name="Divon H.H."/>
            <person name="Lysoe E."/>
            <person name="Uhlig S."/>
            <person name="Proctor R.H."/>
        </authorList>
    </citation>
    <scope>NUCLEOTIDE SEQUENCE [LARGE SCALE GENOMIC DNA]</scope>
    <source>
        <strain evidence="2 3">NRRL 25214</strain>
    </source>
</reference>
<name>A0A8H4YJY0_9HYPO</name>
<dbReference type="EMBL" id="JABEVY010000578">
    <property type="protein sequence ID" value="KAF5229497.1"/>
    <property type="molecule type" value="Genomic_DNA"/>
</dbReference>
<feature type="compositionally biased region" description="Polar residues" evidence="1">
    <location>
        <begin position="90"/>
        <end position="106"/>
    </location>
</feature>
<proteinExistence type="predicted"/>
<evidence type="ECO:0000313" key="3">
    <source>
        <dbReference type="Proteomes" id="UP000573603"/>
    </source>
</evidence>
<gene>
    <name evidence="2" type="ORF">FANTH_14173</name>
</gene>
<sequence length="601" mass="67245">MSRPGRKKRPRSRSSERPGDDTQLFTQRVKIDHPAISPPQFWDNLSQLSLTKNALREYNRRTTPISASHSSTSNLQPPPRTRRALAARSTVHTPSAQEFLRQSSPADRTRVKHFARNGGPNLNDLRGYRLPNNHDMGSSQTSLGRRKRGSRSPDKSNTTTNTTTTRSTGPYDRDFQQHLIDHNIFPPGYEYPDGREPSEPDNIDEIRRALEQPRASLSPSRFSKNDFKRFKRADDHATKESRVTASVIPIIEGDPGDTRCIASDIPFTNLDHLTDGSLVCAKPDVYHGARPEQLHKGVRRALKHHIVPSTQDDLPVLPNNFVEVKGPDGSLSVATRQALYDVTLGTRGFQSLLSYGATEPCYDNKAHALVWVYHGGQIKAYTSHALEPSTPEAPPGYAMTQIDSWSLTGNYESFRRGAGAYRNGRDWAKKQRDEAIAEANKKVADIEVTGIPNQVARQMPPGDTPDIKSYDTSDVPSALRYEDTSEDELSLDFVRPQQRSCSPGKPASASMPRPEQVNPDQRRNDSVPASRPNAFRTRNRFTSSDFFCFNRLFAQSPCDATVYLIYHNLTTTFLHQSNKTHSLTESASGRRRVLGMSMPVA</sequence>
<feature type="region of interest" description="Disordered" evidence="1">
    <location>
        <begin position="495"/>
        <end position="535"/>
    </location>
</feature>
<dbReference type="Proteomes" id="UP000573603">
    <property type="component" value="Unassembled WGS sequence"/>
</dbReference>
<accession>A0A8H4YJY0</accession>
<feature type="compositionally biased region" description="Basic residues" evidence="1">
    <location>
        <begin position="1"/>
        <end position="12"/>
    </location>
</feature>
<keyword evidence="3" id="KW-1185">Reference proteome</keyword>
<organism evidence="2 3">
    <name type="scientific">Fusarium anthophilum</name>
    <dbReference type="NCBI Taxonomy" id="48485"/>
    <lineage>
        <taxon>Eukaryota</taxon>
        <taxon>Fungi</taxon>
        <taxon>Dikarya</taxon>
        <taxon>Ascomycota</taxon>
        <taxon>Pezizomycotina</taxon>
        <taxon>Sordariomycetes</taxon>
        <taxon>Hypocreomycetidae</taxon>
        <taxon>Hypocreales</taxon>
        <taxon>Nectriaceae</taxon>
        <taxon>Fusarium</taxon>
        <taxon>Fusarium fujikuroi species complex</taxon>
    </lineage>
</organism>
<protein>
    <submittedName>
        <fullName evidence="2">Uncharacterized protein</fullName>
    </submittedName>
</protein>
<feature type="region of interest" description="Disordered" evidence="1">
    <location>
        <begin position="452"/>
        <end position="473"/>
    </location>
</feature>
<dbReference type="AlphaFoldDB" id="A0A8H4YJY0"/>
<feature type="region of interest" description="Disordered" evidence="1">
    <location>
        <begin position="1"/>
        <end position="26"/>
    </location>
</feature>
<comment type="caution">
    <text evidence="2">The sequence shown here is derived from an EMBL/GenBank/DDBJ whole genome shotgun (WGS) entry which is preliminary data.</text>
</comment>
<evidence type="ECO:0000256" key="1">
    <source>
        <dbReference type="SAM" id="MobiDB-lite"/>
    </source>
</evidence>
<feature type="region of interest" description="Disordered" evidence="1">
    <location>
        <begin position="62"/>
        <end position="172"/>
    </location>
</feature>
<evidence type="ECO:0000313" key="2">
    <source>
        <dbReference type="EMBL" id="KAF5229497.1"/>
    </source>
</evidence>